<organism evidence="5 6">
    <name type="scientific">Clostridium gasigenes</name>
    <dbReference type="NCBI Taxonomy" id="94869"/>
    <lineage>
        <taxon>Bacteria</taxon>
        <taxon>Bacillati</taxon>
        <taxon>Bacillota</taxon>
        <taxon>Clostridia</taxon>
        <taxon>Eubacteriales</taxon>
        <taxon>Clostridiaceae</taxon>
        <taxon>Clostridium</taxon>
    </lineage>
</organism>
<comment type="subcellular location">
    <subcellularLocation>
        <location evidence="1">Cell envelope</location>
    </subcellularLocation>
</comment>
<dbReference type="SUPFAM" id="SSF53807">
    <property type="entry name" value="Helical backbone' metal receptor"/>
    <property type="match status" value="1"/>
</dbReference>
<gene>
    <name evidence="5" type="ORF">SAMN04488529_10453</name>
</gene>
<dbReference type="EMBL" id="FNJM01000004">
    <property type="protein sequence ID" value="SDP34153.1"/>
    <property type="molecule type" value="Genomic_DNA"/>
</dbReference>
<keyword evidence="3" id="KW-0479">Metal-binding</keyword>
<evidence type="ECO:0000256" key="3">
    <source>
        <dbReference type="ARBA" id="ARBA00022723"/>
    </source>
</evidence>
<evidence type="ECO:0000256" key="1">
    <source>
        <dbReference type="ARBA" id="ARBA00004196"/>
    </source>
</evidence>
<proteinExistence type="predicted"/>
<dbReference type="InterPro" id="IPR006127">
    <property type="entry name" value="ZnuA-like"/>
</dbReference>
<dbReference type="RefSeq" id="WP_089968410.1">
    <property type="nucleotide sequence ID" value="NZ_FNJM01000004.1"/>
</dbReference>
<dbReference type="GO" id="GO:0030001">
    <property type="term" value="P:metal ion transport"/>
    <property type="evidence" value="ECO:0007669"/>
    <property type="project" value="InterPro"/>
</dbReference>
<keyword evidence="6" id="KW-1185">Reference proteome</keyword>
<dbReference type="Gene3D" id="3.40.50.1980">
    <property type="entry name" value="Nitrogenase molybdenum iron protein domain"/>
    <property type="match status" value="1"/>
</dbReference>
<sequence>MKNVTYGLIIITMILFLGLGFFQSPLLANTENEIEAGEEVLLNITTVSKNQYSMVKSIVLNKHNVEYLSENESEIYKFKYNEDIINNISGRDLFIYSGINNEPWVNDFIAELKKGDLGIINMSRGIKTLTYENGNENPYYWLGINEYKIALYNVKSAIQEKDPKNKSYYEENYTNVINKIEESAKEVKLELEKYKDYTVLTNTNTFDYLLRDLGLQVVNVKKEVTRKNLDEKKLDENKIVFVKEKDPIEIVNIIETKKEDDKVEETKKTNEEKLEVPELEAKKPLDIKSVELIRWDGEKTLVELALSNIKLVTDTLKKLPIVTK</sequence>
<dbReference type="PANTHER" id="PTHR42953">
    <property type="entry name" value="HIGH-AFFINITY ZINC UPTAKE SYSTEM PROTEIN ZNUA-RELATED"/>
    <property type="match status" value="1"/>
</dbReference>
<keyword evidence="2" id="KW-0813">Transport</keyword>
<evidence type="ECO:0000313" key="5">
    <source>
        <dbReference type="EMBL" id="SDP34153.1"/>
    </source>
</evidence>
<dbReference type="Pfam" id="PF01297">
    <property type="entry name" value="ZnuA"/>
    <property type="match status" value="1"/>
</dbReference>
<dbReference type="PANTHER" id="PTHR42953:SF1">
    <property type="entry name" value="METAL-BINDING PROTEIN HI_0362-RELATED"/>
    <property type="match status" value="1"/>
</dbReference>
<accession>A0A1H0RXJ3</accession>
<evidence type="ECO:0000256" key="2">
    <source>
        <dbReference type="ARBA" id="ARBA00022448"/>
    </source>
</evidence>
<evidence type="ECO:0000256" key="4">
    <source>
        <dbReference type="ARBA" id="ARBA00022729"/>
    </source>
</evidence>
<dbReference type="STRING" id="94869.SAMN04488529_10453"/>
<dbReference type="GO" id="GO:0030313">
    <property type="term" value="C:cell envelope"/>
    <property type="evidence" value="ECO:0007669"/>
    <property type="project" value="UniProtKB-SubCell"/>
</dbReference>
<name>A0A1H0RXJ3_9CLOT</name>
<evidence type="ECO:0000313" key="6">
    <source>
        <dbReference type="Proteomes" id="UP000198597"/>
    </source>
</evidence>
<dbReference type="GO" id="GO:0046872">
    <property type="term" value="F:metal ion binding"/>
    <property type="evidence" value="ECO:0007669"/>
    <property type="project" value="UniProtKB-KW"/>
</dbReference>
<dbReference type="AlphaFoldDB" id="A0A1H0RXJ3"/>
<dbReference type="Proteomes" id="UP000198597">
    <property type="component" value="Unassembled WGS sequence"/>
</dbReference>
<protein>
    <submittedName>
        <fullName evidence="5">ABC-type Zn uptake system ZnuABC, Zn-binding component ZnuA</fullName>
    </submittedName>
</protein>
<dbReference type="InterPro" id="IPR050492">
    <property type="entry name" value="Bact_metal-bind_prot9"/>
</dbReference>
<dbReference type="OrthoDB" id="1929331at2"/>
<reference evidence="5 6" key="1">
    <citation type="submission" date="2016-10" db="EMBL/GenBank/DDBJ databases">
        <authorList>
            <person name="de Groot N.N."/>
        </authorList>
    </citation>
    <scope>NUCLEOTIDE SEQUENCE [LARGE SCALE GENOMIC DNA]</scope>
    <source>
        <strain evidence="5 6">DSM 12272</strain>
    </source>
</reference>
<keyword evidence="4" id="KW-0732">Signal</keyword>